<dbReference type="GO" id="GO:0005742">
    <property type="term" value="C:mitochondrial outer membrane translocase complex"/>
    <property type="evidence" value="ECO:0007669"/>
    <property type="project" value="InterPro"/>
</dbReference>
<dbReference type="InterPro" id="IPR034553">
    <property type="entry name" value="TOM5_viridi"/>
</dbReference>
<proteinExistence type="predicted"/>
<dbReference type="PANTHER" id="PTHR37251:SF1">
    <property type="entry name" value="MITOCHONDRIAL IMPORT RECEPTOR SUBUNIT TOM5 HOMOLOG"/>
    <property type="match status" value="1"/>
</dbReference>
<gene>
    <name evidence="1" type="ORF">RIF29_07904</name>
</gene>
<evidence type="ECO:0000313" key="1">
    <source>
        <dbReference type="EMBL" id="KAK7292163.1"/>
    </source>
</evidence>
<accession>A0AAN9J4T9</accession>
<comment type="caution">
    <text evidence="1">The sequence shown here is derived from an EMBL/GenBank/DDBJ whole genome shotgun (WGS) entry which is preliminary data.</text>
</comment>
<evidence type="ECO:0008006" key="3">
    <source>
        <dbReference type="Google" id="ProtNLM"/>
    </source>
</evidence>
<dbReference type="EMBL" id="JAYWIO010000001">
    <property type="protein sequence ID" value="KAK7292163.1"/>
    <property type="molecule type" value="Genomic_DNA"/>
</dbReference>
<dbReference type="AlphaFoldDB" id="A0AAN9J4T9"/>
<protein>
    <recommendedName>
        <fullName evidence="3">Mitochondrial import receptor subunit TOM5 homolog</fullName>
    </recommendedName>
</protein>
<name>A0AAN9J4T9_CROPI</name>
<keyword evidence="2" id="KW-1185">Reference proteome</keyword>
<reference evidence="1 2" key="1">
    <citation type="submission" date="2024-01" db="EMBL/GenBank/DDBJ databases">
        <title>The genomes of 5 underutilized Papilionoideae crops provide insights into root nodulation and disease resistanc.</title>
        <authorList>
            <person name="Yuan L."/>
        </authorList>
    </citation>
    <scope>NUCLEOTIDE SEQUENCE [LARGE SCALE GENOMIC DNA]</scope>
    <source>
        <strain evidence="1">ZHUSHIDOU_FW_LH</strain>
        <tissue evidence="1">Leaf</tissue>
    </source>
</reference>
<dbReference type="PANTHER" id="PTHR37251">
    <property type="entry name" value="MITOCHONDRIAL IMPORT RECEPTOR SUBUNIT TOM5 HOMOLOG"/>
    <property type="match status" value="1"/>
</dbReference>
<evidence type="ECO:0000313" key="2">
    <source>
        <dbReference type="Proteomes" id="UP001372338"/>
    </source>
</evidence>
<sequence>MGLMTGRSKTTSVISASRRGSVFGCQLGIPLVYRKKKKKKIGVIIAIGTRARAKQQPSLVLLFQLQNPNSNSKQFGDPSSLSLSLSLFLFPIPLPPSHSHQSMANSAISLQNLKDFVTSQIHDEEKWAFNAKLLRALGLFAGSIVLMRNYGDLMAI</sequence>
<dbReference type="Proteomes" id="UP001372338">
    <property type="component" value="Unassembled WGS sequence"/>
</dbReference>
<organism evidence="1 2">
    <name type="scientific">Crotalaria pallida</name>
    <name type="common">Smooth rattlebox</name>
    <name type="synonym">Crotalaria striata</name>
    <dbReference type="NCBI Taxonomy" id="3830"/>
    <lineage>
        <taxon>Eukaryota</taxon>
        <taxon>Viridiplantae</taxon>
        <taxon>Streptophyta</taxon>
        <taxon>Embryophyta</taxon>
        <taxon>Tracheophyta</taxon>
        <taxon>Spermatophyta</taxon>
        <taxon>Magnoliopsida</taxon>
        <taxon>eudicotyledons</taxon>
        <taxon>Gunneridae</taxon>
        <taxon>Pentapetalae</taxon>
        <taxon>rosids</taxon>
        <taxon>fabids</taxon>
        <taxon>Fabales</taxon>
        <taxon>Fabaceae</taxon>
        <taxon>Papilionoideae</taxon>
        <taxon>50 kb inversion clade</taxon>
        <taxon>genistoids sensu lato</taxon>
        <taxon>core genistoids</taxon>
        <taxon>Crotalarieae</taxon>
        <taxon>Crotalaria</taxon>
    </lineage>
</organism>